<feature type="domain" description="SAM-dependent MTase TRM10-type" evidence="4">
    <location>
        <begin position="1"/>
        <end position="80"/>
    </location>
</feature>
<dbReference type="InterPro" id="IPR038459">
    <property type="entry name" value="MT_TRM10-typ_sf"/>
</dbReference>
<keyword evidence="6" id="KW-1185">Reference proteome</keyword>
<proteinExistence type="predicted"/>
<evidence type="ECO:0000259" key="4">
    <source>
        <dbReference type="PROSITE" id="PS51675"/>
    </source>
</evidence>
<keyword evidence="2" id="KW-0808">Transferase</keyword>
<sequence length="91" mass="10119">MVDTVNNEPLSLAKAKRLGIRMARLPLDRYLQWGSGSGKSLTLNQMVNILLDLKTTKDWAQALKHVHAVSCSIWNQKGSSKSDCLKNVLIV</sequence>
<dbReference type="InterPro" id="IPR028564">
    <property type="entry name" value="MT_TRM10-typ"/>
</dbReference>
<dbReference type="EMBL" id="CAJHJT010000056">
    <property type="protein sequence ID" value="CAD7015478.1"/>
    <property type="molecule type" value="Genomic_DNA"/>
</dbReference>
<dbReference type="PANTHER" id="PTHR13563">
    <property type="entry name" value="TRNA (GUANINE-9-) METHYLTRANSFERASE"/>
    <property type="match status" value="1"/>
</dbReference>
<gene>
    <name evidence="5" type="ORF">CCAP1982_LOCUS23417</name>
</gene>
<dbReference type="GO" id="GO:0000049">
    <property type="term" value="F:tRNA binding"/>
    <property type="evidence" value="ECO:0007669"/>
    <property type="project" value="TreeGrafter"/>
</dbReference>
<evidence type="ECO:0000256" key="1">
    <source>
        <dbReference type="ARBA" id="ARBA00022603"/>
    </source>
</evidence>
<dbReference type="AlphaFoldDB" id="A0A811VGQ5"/>
<dbReference type="OrthoDB" id="9976048at2759"/>
<dbReference type="GO" id="GO:0070131">
    <property type="term" value="P:positive regulation of mitochondrial translation"/>
    <property type="evidence" value="ECO:0007669"/>
    <property type="project" value="TreeGrafter"/>
</dbReference>
<dbReference type="GO" id="GO:0005739">
    <property type="term" value="C:mitochondrion"/>
    <property type="evidence" value="ECO:0007669"/>
    <property type="project" value="TreeGrafter"/>
</dbReference>
<reference evidence="5" key="1">
    <citation type="submission" date="2020-11" db="EMBL/GenBank/DDBJ databases">
        <authorList>
            <person name="Whitehead M."/>
        </authorList>
    </citation>
    <scope>NUCLEOTIDE SEQUENCE</scope>
    <source>
        <strain evidence="5">EGII</strain>
    </source>
</reference>
<dbReference type="PROSITE" id="PS51675">
    <property type="entry name" value="SAM_MT_TRM10"/>
    <property type="match status" value="1"/>
</dbReference>
<dbReference type="GO" id="GO:0005654">
    <property type="term" value="C:nucleoplasm"/>
    <property type="evidence" value="ECO:0007669"/>
    <property type="project" value="TreeGrafter"/>
</dbReference>
<name>A0A811VGQ5_CERCA</name>
<dbReference type="PANTHER" id="PTHR13563:SF5">
    <property type="entry name" value="TRNA METHYLTRANSFERASE 10 HOMOLOG C"/>
    <property type="match status" value="1"/>
</dbReference>
<evidence type="ECO:0000313" key="5">
    <source>
        <dbReference type="EMBL" id="CAD7015478.1"/>
    </source>
</evidence>
<keyword evidence="1" id="KW-0489">Methyltransferase</keyword>
<evidence type="ECO:0000256" key="2">
    <source>
        <dbReference type="ARBA" id="ARBA00022679"/>
    </source>
</evidence>
<evidence type="ECO:0000313" key="6">
    <source>
        <dbReference type="Proteomes" id="UP000606786"/>
    </source>
</evidence>
<evidence type="ECO:0000256" key="3">
    <source>
        <dbReference type="ARBA" id="ARBA00022691"/>
    </source>
</evidence>
<comment type="caution">
    <text evidence="5">The sequence shown here is derived from an EMBL/GenBank/DDBJ whole genome shotgun (WGS) entry which is preliminary data.</text>
</comment>
<dbReference type="Gene3D" id="3.40.1280.30">
    <property type="match status" value="1"/>
</dbReference>
<dbReference type="GO" id="GO:0032259">
    <property type="term" value="P:methylation"/>
    <property type="evidence" value="ECO:0007669"/>
    <property type="project" value="UniProtKB-KW"/>
</dbReference>
<dbReference type="GO" id="GO:0008168">
    <property type="term" value="F:methyltransferase activity"/>
    <property type="evidence" value="ECO:0007669"/>
    <property type="project" value="UniProtKB-KW"/>
</dbReference>
<protein>
    <submittedName>
        <fullName evidence="5">(Mediterranean fruit fly) hypothetical protein</fullName>
    </submittedName>
</protein>
<organism evidence="5 6">
    <name type="scientific">Ceratitis capitata</name>
    <name type="common">Mediterranean fruit fly</name>
    <name type="synonym">Tephritis capitata</name>
    <dbReference type="NCBI Taxonomy" id="7213"/>
    <lineage>
        <taxon>Eukaryota</taxon>
        <taxon>Metazoa</taxon>
        <taxon>Ecdysozoa</taxon>
        <taxon>Arthropoda</taxon>
        <taxon>Hexapoda</taxon>
        <taxon>Insecta</taxon>
        <taxon>Pterygota</taxon>
        <taxon>Neoptera</taxon>
        <taxon>Endopterygota</taxon>
        <taxon>Diptera</taxon>
        <taxon>Brachycera</taxon>
        <taxon>Muscomorpha</taxon>
        <taxon>Tephritoidea</taxon>
        <taxon>Tephritidae</taxon>
        <taxon>Ceratitis</taxon>
        <taxon>Ceratitis</taxon>
    </lineage>
</organism>
<dbReference type="InterPro" id="IPR007356">
    <property type="entry name" value="tRNA_m1G_MeTrfase_euk"/>
</dbReference>
<dbReference type="GO" id="GO:0097745">
    <property type="term" value="P:mitochondrial tRNA 5'-end processing"/>
    <property type="evidence" value="ECO:0007669"/>
    <property type="project" value="TreeGrafter"/>
</dbReference>
<keyword evidence="3" id="KW-0949">S-adenosyl-L-methionine</keyword>
<accession>A0A811VGQ5</accession>
<dbReference type="Proteomes" id="UP000606786">
    <property type="component" value="Unassembled WGS sequence"/>
</dbReference>